<organism evidence="10 11">
    <name type="scientific">Paramarasmius palmivorus</name>
    <dbReference type="NCBI Taxonomy" id="297713"/>
    <lineage>
        <taxon>Eukaryota</taxon>
        <taxon>Fungi</taxon>
        <taxon>Dikarya</taxon>
        <taxon>Basidiomycota</taxon>
        <taxon>Agaricomycotina</taxon>
        <taxon>Agaricomycetes</taxon>
        <taxon>Agaricomycetidae</taxon>
        <taxon>Agaricales</taxon>
        <taxon>Marasmiineae</taxon>
        <taxon>Marasmiaceae</taxon>
        <taxon>Paramarasmius</taxon>
    </lineage>
</organism>
<dbReference type="CDD" id="cd16630">
    <property type="entry name" value="RING-HC_RBR_RNF216"/>
    <property type="match status" value="1"/>
</dbReference>
<name>A0AAW0CYL0_9AGAR</name>
<dbReference type="Gene3D" id="1.20.120.1750">
    <property type="match status" value="1"/>
</dbReference>
<dbReference type="InterPro" id="IPR051628">
    <property type="entry name" value="LUBAC_E3_Ligases"/>
</dbReference>
<dbReference type="EMBL" id="JAYKXP010000028">
    <property type="protein sequence ID" value="KAK7043632.1"/>
    <property type="molecule type" value="Genomic_DNA"/>
</dbReference>
<keyword evidence="4" id="KW-0677">Repeat</keyword>
<keyword evidence="3" id="KW-0479">Metal-binding</keyword>
<dbReference type="Pfam" id="PF26191">
    <property type="entry name" value="RING-HC_RBR_RNF216"/>
    <property type="match status" value="1"/>
</dbReference>
<feature type="compositionally biased region" description="Polar residues" evidence="8">
    <location>
        <begin position="73"/>
        <end position="84"/>
    </location>
</feature>
<evidence type="ECO:0000256" key="7">
    <source>
        <dbReference type="ARBA" id="ARBA00022833"/>
    </source>
</evidence>
<feature type="region of interest" description="Disordered" evidence="8">
    <location>
        <begin position="754"/>
        <end position="780"/>
    </location>
</feature>
<keyword evidence="2" id="KW-0808">Transferase</keyword>
<dbReference type="InterPro" id="IPR047545">
    <property type="entry name" value="BRcat_RBR_RNF216"/>
</dbReference>
<feature type="region of interest" description="Disordered" evidence="8">
    <location>
        <begin position="213"/>
        <end position="236"/>
    </location>
</feature>
<feature type="region of interest" description="Disordered" evidence="8">
    <location>
        <begin position="1"/>
        <end position="87"/>
    </location>
</feature>
<dbReference type="InterPro" id="IPR002867">
    <property type="entry name" value="IBR_dom"/>
</dbReference>
<dbReference type="Gene3D" id="3.30.40.10">
    <property type="entry name" value="Zinc/RING finger domain, C3HC4 (zinc finger)"/>
    <property type="match status" value="1"/>
</dbReference>
<dbReference type="GO" id="GO:0016740">
    <property type="term" value="F:transferase activity"/>
    <property type="evidence" value="ECO:0007669"/>
    <property type="project" value="UniProtKB-KW"/>
</dbReference>
<dbReference type="SMART" id="SM00647">
    <property type="entry name" value="IBR"/>
    <property type="match status" value="2"/>
</dbReference>
<feature type="domain" description="RING-type" evidence="9">
    <location>
        <begin position="367"/>
        <end position="581"/>
    </location>
</feature>
<evidence type="ECO:0000313" key="11">
    <source>
        <dbReference type="Proteomes" id="UP001383192"/>
    </source>
</evidence>
<dbReference type="AlphaFoldDB" id="A0AAW0CYL0"/>
<sequence length="780" mass="87789">MSSSPEPELVRVARSDTRSAQVVRRKKRKPARNAQPLAVIEISDTDSDEDKEQAGPSTAVQGPSKPLRKRNSKSLLNKNINQSPKRAAAAPLFLSSDDEENEAPKQDNNMPDDGTLEPMALDYQARFYPIQISSSSSRELDPEIEHGLDVPKDLEEEQDPATIYLAQVLEIVPDVQPEHAANLVEQHLRQQQQQNNNVVELILHTLFENPNYPKVDKKGKRKATLSNEQNKDTKKARVSDVIDYATANRAFNGGEHYTTLAIDQLMLDFPEIPKPHIRRTLFSLKTLYAPTYFHLSAEKKSGGHLPYIPKKSLHRRPPKGKGPALVDAEFEREREWLVQRLAQDEQGMIPEQSNQNEQPENVDEVDDGIECGCCFTGYAFDKMIQCEDGHLFCTECMTSYAEGLLGSHNVNIICMDQSGCKLPFPVSELRRFLSDKLMDLYERVKQRKEIEMAGIEGLEECPFCDYKCVIENQDEKLFRCGNEDSCGAITCRQCKKPDHLPKSCKEMEEDRVLDGRHAIEEAMTRALMRKCPKCSKAFVKEDGCNKMMCPNCHSLVCYVCRKLIPEGYAHFNQNAPGLPTVGSSSQSKKCPLWERVEERHAKEVEEAAEKAKAEWQHDNPDVDEKDIHVDVPKAPPAPAMLGGRMPGMPNLAHLYGGMDGNLGGMGFGGMALPPLPHPIPPDYLRVRLEQLQRDRAAARAQVEGQRAIVAPNNHLGEAPMQAMPEMRPLIRPQLPQPRNAMLMPRLAQIPQPARNRNRVQLAQPVQDAPAPGRPRVRRHR</sequence>
<dbReference type="InterPro" id="IPR044066">
    <property type="entry name" value="TRIAD_supradom"/>
</dbReference>
<evidence type="ECO:0000256" key="4">
    <source>
        <dbReference type="ARBA" id="ARBA00022737"/>
    </source>
</evidence>
<dbReference type="Pfam" id="PF26200">
    <property type="entry name" value="Rcat_RNF216"/>
    <property type="match status" value="1"/>
</dbReference>
<keyword evidence="7" id="KW-0862">Zinc</keyword>
<keyword evidence="5" id="KW-0863">Zinc-finger</keyword>
<evidence type="ECO:0000256" key="1">
    <source>
        <dbReference type="ARBA" id="ARBA00004906"/>
    </source>
</evidence>
<reference evidence="10 11" key="1">
    <citation type="submission" date="2024-01" db="EMBL/GenBank/DDBJ databases">
        <title>A draft genome for a cacao thread blight-causing isolate of Paramarasmius palmivorus.</title>
        <authorList>
            <person name="Baruah I.K."/>
            <person name="Bukari Y."/>
            <person name="Amoako-Attah I."/>
            <person name="Meinhardt L.W."/>
            <person name="Bailey B.A."/>
            <person name="Cohen S.P."/>
        </authorList>
    </citation>
    <scope>NUCLEOTIDE SEQUENCE [LARGE SCALE GENOMIC DNA]</scope>
    <source>
        <strain evidence="10 11">GH-12</strain>
    </source>
</reference>
<evidence type="ECO:0000259" key="9">
    <source>
        <dbReference type="PROSITE" id="PS51873"/>
    </source>
</evidence>
<comment type="caution">
    <text evidence="10">The sequence shown here is derived from an EMBL/GenBank/DDBJ whole genome shotgun (WGS) entry which is preliminary data.</text>
</comment>
<feature type="compositionally biased region" description="Basic and acidic residues" evidence="8">
    <location>
        <begin position="8"/>
        <end position="17"/>
    </location>
</feature>
<dbReference type="GO" id="GO:0008270">
    <property type="term" value="F:zinc ion binding"/>
    <property type="evidence" value="ECO:0007669"/>
    <property type="project" value="UniProtKB-KW"/>
</dbReference>
<proteinExistence type="predicted"/>
<keyword evidence="6" id="KW-0833">Ubl conjugation pathway</keyword>
<dbReference type="Proteomes" id="UP001383192">
    <property type="component" value="Unassembled WGS sequence"/>
</dbReference>
<evidence type="ECO:0000256" key="3">
    <source>
        <dbReference type="ARBA" id="ARBA00022723"/>
    </source>
</evidence>
<keyword evidence="11" id="KW-1185">Reference proteome</keyword>
<evidence type="ECO:0000313" key="10">
    <source>
        <dbReference type="EMBL" id="KAK7043632.1"/>
    </source>
</evidence>
<evidence type="ECO:0000256" key="5">
    <source>
        <dbReference type="ARBA" id="ARBA00022771"/>
    </source>
</evidence>
<dbReference type="PANTHER" id="PTHR22770:SF47">
    <property type="entry name" value="E3 UBIQUITIN-PROTEIN LIGASE RNF216"/>
    <property type="match status" value="1"/>
</dbReference>
<evidence type="ECO:0000256" key="8">
    <source>
        <dbReference type="SAM" id="MobiDB-lite"/>
    </source>
</evidence>
<accession>A0AAW0CYL0</accession>
<dbReference type="InterPro" id="IPR047546">
    <property type="entry name" value="Rcat_RBR_RNF216"/>
</dbReference>
<dbReference type="PANTHER" id="PTHR22770">
    <property type="entry name" value="UBIQUITIN CONJUGATING ENZYME 7 INTERACTING PROTEIN-RELATED"/>
    <property type="match status" value="1"/>
</dbReference>
<dbReference type="SUPFAM" id="SSF57850">
    <property type="entry name" value="RING/U-box"/>
    <property type="match status" value="2"/>
</dbReference>
<dbReference type="PROSITE" id="PS51873">
    <property type="entry name" value="TRIAD"/>
    <property type="match status" value="1"/>
</dbReference>
<comment type="pathway">
    <text evidence="1">Protein modification; protein ubiquitination.</text>
</comment>
<evidence type="ECO:0000256" key="6">
    <source>
        <dbReference type="ARBA" id="ARBA00022786"/>
    </source>
</evidence>
<dbReference type="CDD" id="cd20339">
    <property type="entry name" value="BRcat_RBR_RNF216"/>
    <property type="match status" value="1"/>
</dbReference>
<gene>
    <name evidence="10" type="ORF">VNI00_008243</name>
</gene>
<evidence type="ECO:0000256" key="2">
    <source>
        <dbReference type="ARBA" id="ARBA00022679"/>
    </source>
</evidence>
<dbReference type="InterPro" id="IPR013083">
    <property type="entry name" value="Znf_RING/FYVE/PHD"/>
</dbReference>
<protein>
    <recommendedName>
        <fullName evidence="9">RING-type domain-containing protein</fullName>
    </recommendedName>
</protein>
<dbReference type="CDD" id="cd20353">
    <property type="entry name" value="Rcat_RBR_RNF216"/>
    <property type="match status" value="1"/>
</dbReference>
<dbReference type="InterPro" id="IPR047544">
    <property type="entry name" value="RING-HC_RBR_RNF216"/>
</dbReference>